<keyword evidence="2" id="KW-1185">Reference proteome</keyword>
<evidence type="ECO:0000313" key="2">
    <source>
        <dbReference type="Proteomes" id="UP000504633"/>
    </source>
</evidence>
<dbReference type="KEGG" id="dhe:115482958"/>
<feature type="compositionally biased region" description="Polar residues" evidence="1">
    <location>
        <begin position="168"/>
        <end position="182"/>
    </location>
</feature>
<organism evidence="2 3">
    <name type="scientific">Drosophila hydei</name>
    <name type="common">Fruit fly</name>
    <dbReference type="NCBI Taxonomy" id="7224"/>
    <lineage>
        <taxon>Eukaryota</taxon>
        <taxon>Metazoa</taxon>
        <taxon>Ecdysozoa</taxon>
        <taxon>Arthropoda</taxon>
        <taxon>Hexapoda</taxon>
        <taxon>Insecta</taxon>
        <taxon>Pterygota</taxon>
        <taxon>Neoptera</taxon>
        <taxon>Endopterygota</taxon>
        <taxon>Diptera</taxon>
        <taxon>Brachycera</taxon>
        <taxon>Muscomorpha</taxon>
        <taxon>Ephydroidea</taxon>
        <taxon>Drosophilidae</taxon>
        <taxon>Drosophila</taxon>
    </lineage>
</organism>
<reference evidence="3" key="1">
    <citation type="submission" date="2025-08" db="UniProtKB">
        <authorList>
            <consortium name="RefSeq"/>
        </authorList>
    </citation>
    <scope>IDENTIFICATION</scope>
    <source>
        <strain evidence="3">15085-1641.00</strain>
        <tissue evidence="3">Whole body</tissue>
    </source>
</reference>
<dbReference type="AlphaFoldDB" id="A0A6J2SQG1"/>
<gene>
    <name evidence="3" type="primary">LOC115482958</name>
</gene>
<evidence type="ECO:0000313" key="3">
    <source>
        <dbReference type="RefSeq" id="XP_030079321.1"/>
    </source>
</evidence>
<feature type="compositionally biased region" description="Basic and acidic residues" evidence="1">
    <location>
        <begin position="149"/>
        <end position="167"/>
    </location>
</feature>
<name>A0A6J2SQG1_DROHY</name>
<dbReference type="RefSeq" id="XP_030079321.1">
    <property type="nucleotide sequence ID" value="XM_030223461.1"/>
</dbReference>
<feature type="compositionally biased region" description="Basic and acidic residues" evidence="1">
    <location>
        <begin position="196"/>
        <end position="216"/>
    </location>
</feature>
<protein>
    <submittedName>
        <fullName evidence="3">DNA ligase 1-like</fullName>
    </submittedName>
</protein>
<proteinExistence type="predicted"/>
<accession>A0A6J2SQG1</accession>
<dbReference type="Proteomes" id="UP000504633">
    <property type="component" value="Unplaced"/>
</dbReference>
<feature type="compositionally biased region" description="Basic residues" evidence="1">
    <location>
        <begin position="265"/>
        <end position="276"/>
    </location>
</feature>
<feature type="region of interest" description="Disordered" evidence="1">
    <location>
        <begin position="135"/>
        <end position="284"/>
    </location>
</feature>
<sequence>MMIAKPRLEANLGLDSEKKSLDETNKILSASKICVKESAGKSEKFDSNGAINMSSMQDKLELDISKNSRNNQTLPQEENEIQTESKLETLDENCLKTLLTEANLPTVSNKQEDIRTENEILDAKNQSRPIIDFLTSTQKQEDLTPQAPGDEKGKVEQVEKILSKEVASEQQMEPSCSHTEPTQLKAMKSHLKRNLLLKEQKEKQEQDIDSKKPKLLDDDEANNMPKIEEKRQHASVEVPQATKEKVIKAKKEKKKKEKTEEEKLKKKAKKEKKAKMKEKEQNYF</sequence>
<evidence type="ECO:0000256" key="1">
    <source>
        <dbReference type="SAM" id="MobiDB-lite"/>
    </source>
</evidence>
<dbReference type="GeneID" id="115482958"/>